<sequence>MLTEDCSYQAAIELIKEVFNDDIPQNSAISS</sequence>
<feature type="non-terminal residue" evidence="1">
    <location>
        <position position="31"/>
    </location>
</feature>
<name>W1XQW0_9ZZZZ</name>
<gene>
    <name evidence="1" type="ORF">Q604_UNBC12922G0001</name>
</gene>
<protein>
    <submittedName>
        <fullName evidence="1">Uncharacterized protein</fullName>
    </submittedName>
</protein>
<organism evidence="1">
    <name type="scientific">human gut metagenome</name>
    <dbReference type="NCBI Taxonomy" id="408170"/>
    <lineage>
        <taxon>unclassified sequences</taxon>
        <taxon>metagenomes</taxon>
        <taxon>organismal metagenomes</taxon>
    </lineage>
</organism>
<evidence type="ECO:0000313" key="1">
    <source>
        <dbReference type="EMBL" id="ETJ32627.1"/>
    </source>
</evidence>
<comment type="caution">
    <text evidence="1">The sequence shown here is derived from an EMBL/GenBank/DDBJ whole genome shotgun (WGS) entry which is preliminary data.</text>
</comment>
<dbReference type="EMBL" id="AZMM01012922">
    <property type="protein sequence ID" value="ETJ32627.1"/>
    <property type="molecule type" value="Genomic_DNA"/>
</dbReference>
<proteinExistence type="predicted"/>
<reference evidence="1" key="1">
    <citation type="submission" date="2013-12" db="EMBL/GenBank/DDBJ databases">
        <title>A Varibaculum cambriense genome reconstructed from a premature infant gut community with otherwise low bacterial novelty that shifts toward anaerobic metabolism during the third week of life.</title>
        <authorList>
            <person name="Brown C.T."/>
            <person name="Sharon I."/>
            <person name="Thomas B.C."/>
            <person name="Castelle C.J."/>
            <person name="Morowitz M.J."/>
            <person name="Banfield J.F."/>
        </authorList>
    </citation>
    <scope>NUCLEOTIDE SEQUENCE</scope>
</reference>
<dbReference type="AlphaFoldDB" id="W1XQW0"/>
<accession>W1XQW0</accession>